<name>A0AAV9PLC2_9PEZI</name>
<keyword evidence="3" id="KW-1185">Reference proteome</keyword>
<accession>A0AAV9PLC2</accession>
<evidence type="ECO:0000256" key="1">
    <source>
        <dbReference type="SAM" id="SignalP"/>
    </source>
</evidence>
<comment type="caution">
    <text evidence="2">The sequence shown here is derived from an EMBL/GenBank/DDBJ whole genome shotgun (WGS) entry which is preliminary data.</text>
</comment>
<feature type="chain" id="PRO_5043586534" evidence="1">
    <location>
        <begin position="20"/>
        <end position="206"/>
    </location>
</feature>
<dbReference type="RefSeq" id="XP_064663452.1">
    <property type="nucleotide sequence ID" value="XM_064799125.1"/>
</dbReference>
<organism evidence="2 3">
    <name type="scientific">Saxophila tyrrhenica</name>
    <dbReference type="NCBI Taxonomy" id="1690608"/>
    <lineage>
        <taxon>Eukaryota</taxon>
        <taxon>Fungi</taxon>
        <taxon>Dikarya</taxon>
        <taxon>Ascomycota</taxon>
        <taxon>Pezizomycotina</taxon>
        <taxon>Dothideomycetes</taxon>
        <taxon>Dothideomycetidae</taxon>
        <taxon>Mycosphaerellales</taxon>
        <taxon>Extremaceae</taxon>
        <taxon>Saxophila</taxon>
    </lineage>
</organism>
<sequence length="206" mass="22923">MVNTTQLALLATAVLSATAMEIDFHRFSTDKCEEAYHIRKDTELHDPHCKTFSENEVPFSSFMIKPSDELDEDRDNICTLTAYSMADCKGQAEVFPQMRDYMGLCSPLQQIAAHSVKISCVPKPKPEPTTPIVSFVSHTMEPPHSDPTYVYSMTNAPEPTPAEPTPTEHKTVILYPGNDDHADDSTWLKCSIDGNGNRVNKRGEAC</sequence>
<reference evidence="2 3" key="1">
    <citation type="submission" date="2023-08" db="EMBL/GenBank/DDBJ databases">
        <title>Black Yeasts Isolated from many extreme environments.</title>
        <authorList>
            <person name="Coleine C."/>
            <person name="Stajich J.E."/>
            <person name="Selbmann L."/>
        </authorList>
    </citation>
    <scope>NUCLEOTIDE SEQUENCE [LARGE SCALE GENOMIC DNA]</scope>
    <source>
        <strain evidence="2 3">CCFEE 5935</strain>
    </source>
</reference>
<evidence type="ECO:0000313" key="3">
    <source>
        <dbReference type="Proteomes" id="UP001337655"/>
    </source>
</evidence>
<protein>
    <submittedName>
        <fullName evidence="2">Uncharacterized protein</fullName>
    </submittedName>
</protein>
<proteinExistence type="predicted"/>
<dbReference type="EMBL" id="JAVRRT010000002">
    <property type="protein sequence ID" value="KAK5174783.1"/>
    <property type="molecule type" value="Genomic_DNA"/>
</dbReference>
<gene>
    <name evidence="2" type="ORF">LTR77_001866</name>
</gene>
<dbReference type="Proteomes" id="UP001337655">
    <property type="component" value="Unassembled WGS sequence"/>
</dbReference>
<dbReference type="GeneID" id="89923213"/>
<feature type="signal peptide" evidence="1">
    <location>
        <begin position="1"/>
        <end position="19"/>
    </location>
</feature>
<evidence type="ECO:0000313" key="2">
    <source>
        <dbReference type="EMBL" id="KAK5174783.1"/>
    </source>
</evidence>
<dbReference type="AlphaFoldDB" id="A0AAV9PLC2"/>
<keyword evidence="1" id="KW-0732">Signal</keyword>